<dbReference type="RefSeq" id="WP_202665973.1">
    <property type="nucleotide sequence ID" value="NZ_JAENMR010000006.1"/>
</dbReference>
<protein>
    <submittedName>
        <fullName evidence="1">Uncharacterized protein</fullName>
    </submittedName>
</protein>
<gene>
    <name evidence="1" type="ORF">I7V27_13615</name>
</gene>
<sequence length="66" mass="7681">MKVEAQLLLDRVSQMENAARRGIELNINRVPGIPPEKTISLEQCEWTLKNCEFFRRCISDSFGLRE</sequence>
<accession>A0AAP2F1K4</accession>
<evidence type="ECO:0000313" key="1">
    <source>
        <dbReference type="EMBL" id="MBL5935474.1"/>
    </source>
</evidence>
<organism evidence="1 2">
    <name type="scientific">Lelliottia amnigena</name>
    <name type="common">Enterobacter amnigenus</name>
    <dbReference type="NCBI Taxonomy" id="61646"/>
    <lineage>
        <taxon>Bacteria</taxon>
        <taxon>Pseudomonadati</taxon>
        <taxon>Pseudomonadota</taxon>
        <taxon>Gammaproteobacteria</taxon>
        <taxon>Enterobacterales</taxon>
        <taxon>Enterobacteriaceae</taxon>
        <taxon>Lelliottia</taxon>
    </lineage>
</organism>
<proteinExistence type="predicted"/>
<name>A0AAP2F1K4_LELAM</name>
<reference evidence="1" key="1">
    <citation type="submission" date="2020-12" db="EMBL/GenBank/DDBJ databases">
        <title>Draft genome sequence of Enterobacter spp., Lelliottia spp. and Serratia spp. isolated from drinking water reservoirs and lakes.</title>
        <authorList>
            <person name="Reitter C."/>
            <person name="Neuhaus K."/>
            <person name="Huegler M."/>
        </authorList>
    </citation>
    <scope>NUCLEOTIDE SEQUENCE</scope>
    <source>
        <strain evidence="1">TZW15</strain>
    </source>
</reference>
<evidence type="ECO:0000313" key="2">
    <source>
        <dbReference type="Proteomes" id="UP000653275"/>
    </source>
</evidence>
<dbReference type="EMBL" id="JAENMS010000006">
    <property type="protein sequence ID" value="MBL5935474.1"/>
    <property type="molecule type" value="Genomic_DNA"/>
</dbReference>
<comment type="caution">
    <text evidence="1">The sequence shown here is derived from an EMBL/GenBank/DDBJ whole genome shotgun (WGS) entry which is preliminary data.</text>
</comment>
<dbReference type="Proteomes" id="UP000653275">
    <property type="component" value="Unassembled WGS sequence"/>
</dbReference>
<dbReference type="AlphaFoldDB" id="A0AAP2F1K4"/>